<reference evidence="4" key="1">
    <citation type="journal article" date="2020" name="Stud. Mycol.">
        <title>101 Dothideomycetes genomes: a test case for predicting lifestyles and emergence of pathogens.</title>
        <authorList>
            <person name="Haridas S."/>
            <person name="Albert R."/>
            <person name="Binder M."/>
            <person name="Bloem J."/>
            <person name="Labutti K."/>
            <person name="Salamov A."/>
            <person name="Andreopoulos B."/>
            <person name="Baker S."/>
            <person name="Barry K."/>
            <person name="Bills G."/>
            <person name="Bluhm B."/>
            <person name="Cannon C."/>
            <person name="Castanera R."/>
            <person name="Culley D."/>
            <person name="Daum C."/>
            <person name="Ezra D."/>
            <person name="Gonzalez J."/>
            <person name="Henrissat B."/>
            <person name="Kuo A."/>
            <person name="Liang C."/>
            <person name="Lipzen A."/>
            <person name="Lutzoni F."/>
            <person name="Magnuson J."/>
            <person name="Mondo S."/>
            <person name="Nolan M."/>
            <person name="Ohm R."/>
            <person name="Pangilinan J."/>
            <person name="Park H.-J."/>
            <person name="Ramirez L."/>
            <person name="Alfaro M."/>
            <person name="Sun H."/>
            <person name="Tritt A."/>
            <person name="Yoshinaga Y."/>
            <person name="Zwiers L.-H."/>
            <person name="Turgeon B."/>
            <person name="Goodwin S."/>
            <person name="Spatafora J."/>
            <person name="Crous P."/>
            <person name="Grigoriev I."/>
        </authorList>
    </citation>
    <scope>NUCLEOTIDE SEQUENCE</scope>
    <source>
        <strain evidence="4">CBS 119687</strain>
    </source>
</reference>
<dbReference type="GO" id="GO:0003723">
    <property type="term" value="F:RNA binding"/>
    <property type="evidence" value="ECO:0007669"/>
    <property type="project" value="InterPro"/>
</dbReference>
<dbReference type="EMBL" id="ML977521">
    <property type="protein sequence ID" value="KAF2123955.1"/>
    <property type="molecule type" value="Genomic_DNA"/>
</dbReference>
<keyword evidence="3" id="KW-0732">Signal</keyword>
<sequence length="172" mass="18339">MRSPTSLIACVLLAGASFTSTAWAYPTIAERQSVNSTEPIFQILASLPLKVGKDPATPSTCPASNNGPPAARNYAEHTYTTNQLKKAFLEGAKLAAAGKTVGANNYPHNYGRNPPMPFDCGASQMEFPIQLDAQVYDGGDIGGVPDRVLFEYSEGKEFLVKFCGVMRHGPPG</sequence>
<evidence type="ECO:0000256" key="2">
    <source>
        <dbReference type="ARBA" id="ARBA00022801"/>
    </source>
</evidence>
<accession>A0A6A5ZY53</accession>
<dbReference type="Proteomes" id="UP000799771">
    <property type="component" value="Unassembled WGS sequence"/>
</dbReference>
<evidence type="ECO:0000313" key="4">
    <source>
        <dbReference type="EMBL" id="KAF2123955.1"/>
    </source>
</evidence>
<dbReference type="OrthoDB" id="5425539at2759"/>
<name>A0A6A5ZY53_9PLEO</name>
<evidence type="ECO:0000256" key="1">
    <source>
        <dbReference type="ARBA" id="ARBA00022722"/>
    </source>
</evidence>
<protein>
    <submittedName>
        <fullName evidence="4">Uncharacterized protein</fullName>
    </submittedName>
</protein>
<gene>
    <name evidence="4" type="ORF">P153DRAFT_327720</name>
</gene>
<evidence type="ECO:0000313" key="5">
    <source>
        <dbReference type="Proteomes" id="UP000799771"/>
    </source>
</evidence>
<keyword evidence="5" id="KW-1185">Reference proteome</keyword>
<feature type="non-terminal residue" evidence="4">
    <location>
        <position position="172"/>
    </location>
</feature>
<dbReference type="GeneID" id="54405771"/>
<keyword evidence="2" id="KW-0378">Hydrolase</keyword>
<organism evidence="4 5">
    <name type="scientific">Dothidotthia symphoricarpi CBS 119687</name>
    <dbReference type="NCBI Taxonomy" id="1392245"/>
    <lineage>
        <taxon>Eukaryota</taxon>
        <taxon>Fungi</taxon>
        <taxon>Dikarya</taxon>
        <taxon>Ascomycota</taxon>
        <taxon>Pezizomycotina</taxon>
        <taxon>Dothideomycetes</taxon>
        <taxon>Pleosporomycetidae</taxon>
        <taxon>Pleosporales</taxon>
        <taxon>Dothidotthiaceae</taxon>
        <taxon>Dothidotthia</taxon>
    </lineage>
</organism>
<dbReference type="Gene3D" id="3.10.450.30">
    <property type="entry name" value="Microbial ribonucleases"/>
    <property type="match status" value="1"/>
</dbReference>
<dbReference type="PANTHER" id="PTHR42104">
    <property type="entry name" value="EXTRACELLULAR GUANYL-SPECIFIC RIBONUCLEASE RNTA (AFU_ORTHOLOGUE AFUA_4G03230)"/>
    <property type="match status" value="1"/>
</dbReference>
<keyword evidence="1" id="KW-0540">Nuclease</keyword>
<evidence type="ECO:0000256" key="3">
    <source>
        <dbReference type="SAM" id="SignalP"/>
    </source>
</evidence>
<feature type="signal peptide" evidence="3">
    <location>
        <begin position="1"/>
        <end position="24"/>
    </location>
</feature>
<dbReference type="AlphaFoldDB" id="A0A6A5ZY53"/>
<dbReference type="GO" id="GO:0016787">
    <property type="term" value="F:hydrolase activity"/>
    <property type="evidence" value="ECO:0007669"/>
    <property type="project" value="UniProtKB-KW"/>
</dbReference>
<dbReference type="PANTHER" id="PTHR42104:SF2">
    <property type="entry name" value="GUANYL-SPECIFIC RIBONUCLEASE, PUTATIVE (AFU_ORTHOLOGUE AFUA_4G01200)-RELATED"/>
    <property type="match status" value="1"/>
</dbReference>
<proteinExistence type="predicted"/>
<dbReference type="RefSeq" id="XP_033518348.1">
    <property type="nucleotide sequence ID" value="XM_033665339.1"/>
</dbReference>
<dbReference type="InterPro" id="IPR016191">
    <property type="entry name" value="Ribonuclease/ribotoxin"/>
</dbReference>
<dbReference type="GO" id="GO:0004540">
    <property type="term" value="F:RNA nuclease activity"/>
    <property type="evidence" value="ECO:0007669"/>
    <property type="project" value="InterPro"/>
</dbReference>
<feature type="chain" id="PRO_5025435384" evidence="3">
    <location>
        <begin position="25"/>
        <end position="172"/>
    </location>
</feature>
<dbReference type="SUPFAM" id="SSF53933">
    <property type="entry name" value="Microbial ribonucleases"/>
    <property type="match status" value="1"/>
</dbReference>